<dbReference type="RefSeq" id="WP_326440840.1">
    <property type="nucleotide sequence ID" value="NZ_JAYMFH010000015.1"/>
</dbReference>
<feature type="region of interest" description="Disordered" evidence="1">
    <location>
        <begin position="24"/>
        <end position="50"/>
    </location>
</feature>
<sequence>MGLDEELESMEEFGETEAELIDQQTELEDVEGDEDALFDADEEDAAESDLEHAYDSFITDNETDYDGWDPDEVVEGIQAEEDADILHSEGYHLEEVDELESEVIEMEIEDGDIYAMIVDEDDNEIGFILLDEDGNEQEYYYVDEDDDDGGVTVERAGDGSEFDLGISREGVAEATANVNAIYKDGVQVAAELKSTFDEISDSLNFLKRKK</sequence>
<name>A0ABU6J0I3_9ACTN</name>
<feature type="compositionally biased region" description="Acidic residues" evidence="1">
    <location>
        <begin position="24"/>
        <end position="48"/>
    </location>
</feature>
<reference evidence="2 3" key="1">
    <citation type="submission" date="2024-01" db="EMBL/GenBank/DDBJ databases">
        <title>novel species in genus Adlercreutzia.</title>
        <authorList>
            <person name="Liu X."/>
        </authorList>
    </citation>
    <scope>NUCLEOTIDE SEQUENCE [LARGE SCALE GENOMIC DNA]</scope>
    <source>
        <strain evidence="2 3">R22</strain>
    </source>
</reference>
<dbReference type="EMBL" id="JAYMFH010000015">
    <property type="protein sequence ID" value="MEC4295590.1"/>
    <property type="molecule type" value="Genomic_DNA"/>
</dbReference>
<keyword evidence="3" id="KW-1185">Reference proteome</keyword>
<accession>A0ABU6J0I3</accession>
<evidence type="ECO:0000256" key="1">
    <source>
        <dbReference type="SAM" id="MobiDB-lite"/>
    </source>
</evidence>
<evidence type="ECO:0008006" key="4">
    <source>
        <dbReference type="Google" id="ProtNLM"/>
    </source>
</evidence>
<dbReference type="Proteomes" id="UP001343724">
    <property type="component" value="Unassembled WGS sequence"/>
</dbReference>
<evidence type="ECO:0000313" key="3">
    <source>
        <dbReference type="Proteomes" id="UP001343724"/>
    </source>
</evidence>
<proteinExistence type="predicted"/>
<organism evidence="2 3">
    <name type="scientific">Adlercreutzia shanghongiae</name>
    <dbReference type="NCBI Taxonomy" id="3111773"/>
    <lineage>
        <taxon>Bacteria</taxon>
        <taxon>Bacillati</taxon>
        <taxon>Actinomycetota</taxon>
        <taxon>Coriobacteriia</taxon>
        <taxon>Eggerthellales</taxon>
        <taxon>Eggerthellaceae</taxon>
        <taxon>Adlercreutzia</taxon>
    </lineage>
</organism>
<gene>
    <name evidence="2" type="ORF">VJ920_09730</name>
</gene>
<comment type="caution">
    <text evidence="2">The sequence shown here is derived from an EMBL/GenBank/DDBJ whole genome shotgun (WGS) entry which is preliminary data.</text>
</comment>
<evidence type="ECO:0000313" key="2">
    <source>
        <dbReference type="EMBL" id="MEC4295590.1"/>
    </source>
</evidence>
<protein>
    <recommendedName>
        <fullName evidence="4">DUF1292 domain-containing protein</fullName>
    </recommendedName>
</protein>